<evidence type="ECO:0000313" key="10">
    <source>
        <dbReference type="Proteomes" id="UP000471298"/>
    </source>
</evidence>
<feature type="transmembrane region" description="Helical" evidence="8">
    <location>
        <begin position="306"/>
        <end position="335"/>
    </location>
</feature>
<keyword evidence="3" id="KW-0813">Transport</keyword>
<organism evidence="9 10">
    <name type="scientific">Ostreibacterium oceani</name>
    <dbReference type="NCBI Taxonomy" id="2654998"/>
    <lineage>
        <taxon>Bacteria</taxon>
        <taxon>Pseudomonadati</taxon>
        <taxon>Pseudomonadota</taxon>
        <taxon>Gammaproteobacteria</taxon>
        <taxon>Cardiobacteriales</taxon>
        <taxon>Ostreibacteriaceae</taxon>
        <taxon>Ostreibacterium</taxon>
    </lineage>
</organism>
<evidence type="ECO:0000256" key="3">
    <source>
        <dbReference type="ARBA" id="ARBA00022448"/>
    </source>
</evidence>
<dbReference type="InterPro" id="IPR002549">
    <property type="entry name" value="AI-2E-like"/>
</dbReference>
<keyword evidence="4" id="KW-1003">Cell membrane</keyword>
<feature type="transmembrane region" description="Helical" evidence="8">
    <location>
        <begin position="51"/>
        <end position="76"/>
    </location>
</feature>
<evidence type="ECO:0000256" key="2">
    <source>
        <dbReference type="ARBA" id="ARBA00009773"/>
    </source>
</evidence>
<keyword evidence="6 8" id="KW-1133">Transmembrane helix</keyword>
<dbReference type="GO" id="GO:0055085">
    <property type="term" value="P:transmembrane transport"/>
    <property type="evidence" value="ECO:0007669"/>
    <property type="project" value="TreeGrafter"/>
</dbReference>
<evidence type="ECO:0000256" key="4">
    <source>
        <dbReference type="ARBA" id="ARBA00022475"/>
    </source>
</evidence>
<feature type="transmembrane region" description="Helical" evidence="8">
    <location>
        <begin position="272"/>
        <end position="294"/>
    </location>
</feature>
<gene>
    <name evidence="9" type="ORF">GCU85_07450</name>
</gene>
<feature type="transmembrane region" description="Helical" evidence="8">
    <location>
        <begin position="149"/>
        <end position="169"/>
    </location>
</feature>
<evidence type="ECO:0000256" key="1">
    <source>
        <dbReference type="ARBA" id="ARBA00004651"/>
    </source>
</evidence>
<feature type="transmembrane region" description="Helical" evidence="8">
    <location>
        <begin position="12"/>
        <end position="39"/>
    </location>
</feature>
<name>A0A6N7EX95_9GAMM</name>
<keyword evidence="5 8" id="KW-0812">Transmembrane</keyword>
<dbReference type="EMBL" id="WHNW01000008">
    <property type="protein sequence ID" value="MPV86563.1"/>
    <property type="molecule type" value="Genomic_DNA"/>
</dbReference>
<dbReference type="Pfam" id="PF01594">
    <property type="entry name" value="AI-2E_transport"/>
    <property type="match status" value="1"/>
</dbReference>
<proteinExistence type="inferred from homology"/>
<dbReference type="RefSeq" id="WP_152810558.1">
    <property type="nucleotide sequence ID" value="NZ_WHNW01000008.1"/>
</dbReference>
<feature type="transmembrane region" description="Helical" evidence="8">
    <location>
        <begin position="217"/>
        <end position="238"/>
    </location>
</feature>
<sequence length="349" mass="38063">MHLEQKIQLVFIIALVGLCFYVLSPILSPFLFAALLAYLGDPLVDRLEKRMSRTFAVVSVFIFIIITLILIVMLFIPLISEQLSKLIGKLPGMIDLIEKNILPTIQDKFAAGSAASSDDDLILNTLKSNLSNLSNIASKLFGWISNSSGFVLTLLANIFLVPVVTFYLLRDWDRLIERIHHLIPRRYEAKVSQIAKESDNMLAAFLRGQFMVMNSLGLIYAIGLSVVGLESAILIGFIAGWLSFVPYLGLVVGMGVATALAYFQFGDIMHPLGVIITFVIAQALEGSVLTPRFVGERIGLHPVAVIFAVLAGGQLAGFAGVLLALPVAAVLNVLVSHAHVAYQHSKLYN</sequence>
<comment type="caution">
    <text evidence="9">The sequence shown here is derived from an EMBL/GenBank/DDBJ whole genome shotgun (WGS) entry which is preliminary data.</text>
</comment>
<protein>
    <submittedName>
        <fullName evidence="9">AI-2E family transporter</fullName>
    </submittedName>
</protein>
<dbReference type="PANTHER" id="PTHR21716">
    <property type="entry name" value="TRANSMEMBRANE PROTEIN"/>
    <property type="match status" value="1"/>
</dbReference>
<reference evidence="9 10" key="1">
    <citation type="submission" date="2019-10" db="EMBL/GenBank/DDBJ databases">
        <title>Cardiobacteriales fam. a chemoheterotrophic member of the order Cardiobacteriales, and proposal of Cardiobacteriales fam. nov.</title>
        <authorList>
            <person name="Wang C."/>
        </authorList>
    </citation>
    <scope>NUCLEOTIDE SEQUENCE [LARGE SCALE GENOMIC DNA]</scope>
    <source>
        <strain evidence="9 10">ML27</strain>
    </source>
</reference>
<dbReference type="PANTHER" id="PTHR21716:SF53">
    <property type="entry name" value="PERMEASE PERM-RELATED"/>
    <property type="match status" value="1"/>
</dbReference>
<comment type="subcellular location">
    <subcellularLocation>
        <location evidence="1">Cell membrane</location>
        <topology evidence="1">Multi-pass membrane protein</topology>
    </subcellularLocation>
</comment>
<evidence type="ECO:0000256" key="6">
    <source>
        <dbReference type="ARBA" id="ARBA00022989"/>
    </source>
</evidence>
<feature type="transmembrane region" description="Helical" evidence="8">
    <location>
        <begin position="244"/>
        <end position="265"/>
    </location>
</feature>
<keyword evidence="10" id="KW-1185">Reference proteome</keyword>
<dbReference type="AlphaFoldDB" id="A0A6N7EX95"/>
<dbReference type="InParanoid" id="A0A6N7EX95"/>
<evidence type="ECO:0000256" key="8">
    <source>
        <dbReference type="SAM" id="Phobius"/>
    </source>
</evidence>
<evidence type="ECO:0000313" key="9">
    <source>
        <dbReference type="EMBL" id="MPV86563.1"/>
    </source>
</evidence>
<evidence type="ECO:0000256" key="5">
    <source>
        <dbReference type="ARBA" id="ARBA00022692"/>
    </source>
</evidence>
<accession>A0A6N7EX95</accession>
<keyword evidence="7 8" id="KW-0472">Membrane</keyword>
<dbReference type="GO" id="GO:0005886">
    <property type="term" value="C:plasma membrane"/>
    <property type="evidence" value="ECO:0007669"/>
    <property type="project" value="UniProtKB-SubCell"/>
</dbReference>
<dbReference type="Proteomes" id="UP000471298">
    <property type="component" value="Unassembled WGS sequence"/>
</dbReference>
<evidence type="ECO:0000256" key="7">
    <source>
        <dbReference type="ARBA" id="ARBA00023136"/>
    </source>
</evidence>
<comment type="similarity">
    <text evidence="2">Belongs to the autoinducer-2 exporter (AI-2E) (TC 2.A.86) family.</text>
</comment>